<dbReference type="RefSeq" id="WP_168048002.1">
    <property type="nucleotide sequence ID" value="NZ_JAATJM010000002.1"/>
</dbReference>
<reference evidence="2 3" key="1">
    <citation type="submission" date="2020-03" db="EMBL/GenBank/DDBJ databases">
        <title>Genomic Encyclopedia of Type Strains, Phase IV (KMG-IV): sequencing the most valuable type-strain genomes for metagenomic binning, comparative biology and taxonomic classification.</title>
        <authorList>
            <person name="Goeker M."/>
        </authorList>
    </citation>
    <scope>NUCLEOTIDE SEQUENCE [LARGE SCALE GENOMIC DNA]</scope>
    <source>
        <strain evidence="2 3">DSM 4736</strain>
    </source>
</reference>
<keyword evidence="3" id="KW-1185">Reference proteome</keyword>
<protein>
    <submittedName>
        <fullName evidence="2">Uncharacterized protein</fullName>
    </submittedName>
</protein>
<dbReference type="EMBL" id="JAATJM010000002">
    <property type="protein sequence ID" value="NJC42063.1"/>
    <property type="molecule type" value="Genomic_DNA"/>
</dbReference>
<dbReference type="Proteomes" id="UP000587415">
    <property type="component" value="Unassembled WGS sequence"/>
</dbReference>
<organism evidence="2 3">
    <name type="scientific">Brevundimonas alba</name>
    <dbReference type="NCBI Taxonomy" id="74314"/>
    <lineage>
        <taxon>Bacteria</taxon>
        <taxon>Pseudomonadati</taxon>
        <taxon>Pseudomonadota</taxon>
        <taxon>Alphaproteobacteria</taxon>
        <taxon>Caulobacterales</taxon>
        <taxon>Caulobacteraceae</taxon>
        <taxon>Brevundimonas</taxon>
    </lineage>
</organism>
<sequence length="75" mass="8253">MKTPHTPSLIALGSARRATRADSPTGDMELIPVRLYEPTGIRVDLVRLGSAEQATRADHITGDFEQIPVRLWDQG</sequence>
<gene>
    <name evidence="2" type="ORF">GGQ87_002358</name>
</gene>
<evidence type="ECO:0000313" key="2">
    <source>
        <dbReference type="EMBL" id="NJC42063.1"/>
    </source>
</evidence>
<evidence type="ECO:0000256" key="1">
    <source>
        <dbReference type="SAM" id="MobiDB-lite"/>
    </source>
</evidence>
<name>A0A7X5YLD2_9CAUL</name>
<feature type="region of interest" description="Disordered" evidence="1">
    <location>
        <begin position="1"/>
        <end position="25"/>
    </location>
</feature>
<dbReference type="AlphaFoldDB" id="A0A7X5YLD2"/>
<evidence type="ECO:0000313" key="3">
    <source>
        <dbReference type="Proteomes" id="UP000587415"/>
    </source>
</evidence>
<proteinExistence type="predicted"/>
<comment type="caution">
    <text evidence="2">The sequence shown here is derived from an EMBL/GenBank/DDBJ whole genome shotgun (WGS) entry which is preliminary data.</text>
</comment>
<accession>A0A7X5YLD2</accession>